<feature type="region of interest" description="Disordered" evidence="1">
    <location>
        <begin position="243"/>
        <end position="326"/>
    </location>
</feature>
<keyword evidence="3" id="KW-1185">Reference proteome</keyword>
<feature type="compositionally biased region" description="Low complexity" evidence="1">
    <location>
        <begin position="254"/>
        <end position="264"/>
    </location>
</feature>
<protein>
    <submittedName>
        <fullName evidence="2">Uncharacterized protein</fullName>
    </submittedName>
</protein>
<evidence type="ECO:0000313" key="2">
    <source>
        <dbReference type="EMBL" id="KAK3903359.1"/>
    </source>
</evidence>
<feature type="compositionally biased region" description="Basic and acidic residues" evidence="1">
    <location>
        <begin position="79"/>
        <end position="90"/>
    </location>
</feature>
<sequence>MANNDNVMARFLFAILQQKCLKDINWNEVACSPILAQPITNGHAARMRYSRFRTAVLGIEPQRRNRTTAASKNRVTKRKREDDPKPKKDEDEPEPGSGIGNIKRETAAIIKSERKSISQHTPRAPSQPPAPMMATPAMMKREPGLAHPYSQHLAHPSMLATASPNIKHEALPTPGANGTTPPMHEPSLFGMLATTPAATNSASSTPYIDSGSHHRMQMRLLTPCSDSDGGVVTGLQGFLPQSPGADLLLHNHSHSQSHSQSQHHYPSHHSQSHNPQAATVGAGSPPPPPPYELSQGCCDTTTTAGGSPIPWHTQSQPPLSHHLHHHHGLQQAAVYAHPPPAFDLNLGLGIGMESYSNGNTANTANDDTSNPFCTHHHPHHHDDETQHAVVDTLGLHHPHTHHSHSHHSHSHSHHTHGAGAGGASLFRERELELQMGCGGEEMGIGMGQVKVEWEREGDAFGI</sequence>
<feature type="compositionally biased region" description="Basic and acidic residues" evidence="1">
    <location>
        <begin position="102"/>
        <end position="116"/>
    </location>
</feature>
<feature type="region of interest" description="Disordered" evidence="1">
    <location>
        <begin position="396"/>
        <end position="421"/>
    </location>
</feature>
<dbReference type="EMBL" id="MU855453">
    <property type="protein sequence ID" value="KAK3903359.1"/>
    <property type="molecule type" value="Genomic_DNA"/>
</dbReference>
<dbReference type="AlphaFoldDB" id="A0AAN6MN86"/>
<name>A0AAN6MN86_9PEZI</name>
<reference evidence="2" key="1">
    <citation type="journal article" date="2023" name="Mol. Phylogenet. Evol.">
        <title>Genome-scale phylogeny and comparative genomics of the fungal order Sordariales.</title>
        <authorList>
            <person name="Hensen N."/>
            <person name="Bonometti L."/>
            <person name="Westerberg I."/>
            <person name="Brannstrom I.O."/>
            <person name="Guillou S."/>
            <person name="Cros-Aarteil S."/>
            <person name="Calhoun S."/>
            <person name="Haridas S."/>
            <person name="Kuo A."/>
            <person name="Mondo S."/>
            <person name="Pangilinan J."/>
            <person name="Riley R."/>
            <person name="LaButti K."/>
            <person name="Andreopoulos B."/>
            <person name="Lipzen A."/>
            <person name="Chen C."/>
            <person name="Yan M."/>
            <person name="Daum C."/>
            <person name="Ng V."/>
            <person name="Clum A."/>
            <person name="Steindorff A."/>
            <person name="Ohm R.A."/>
            <person name="Martin F."/>
            <person name="Silar P."/>
            <person name="Natvig D.O."/>
            <person name="Lalanne C."/>
            <person name="Gautier V."/>
            <person name="Ament-Velasquez S.L."/>
            <person name="Kruys A."/>
            <person name="Hutchinson M.I."/>
            <person name="Powell A.J."/>
            <person name="Barry K."/>
            <person name="Miller A.N."/>
            <person name="Grigoriev I.V."/>
            <person name="Debuchy R."/>
            <person name="Gladieux P."/>
            <person name="Hiltunen Thoren M."/>
            <person name="Johannesson H."/>
        </authorList>
    </citation>
    <scope>NUCLEOTIDE SEQUENCE</scope>
    <source>
        <strain evidence="2">CBS 103.79</strain>
    </source>
</reference>
<feature type="compositionally biased region" description="Basic residues" evidence="1">
    <location>
        <begin position="396"/>
        <end position="416"/>
    </location>
</feature>
<organism evidence="2 3">
    <name type="scientific">Staphylotrichum tortipilum</name>
    <dbReference type="NCBI Taxonomy" id="2831512"/>
    <lineage>
        <taxon>Eukaryota</taxon>
        <taxon>Fungi</taxon>
        <taxon>Dikarya</taxon>
        <taxon>Ascomycota</taxon>
        <taxon>Pezizomycotina</taxon>
        <taxon>Sordariomycetes</taxon>
        <taxon>Sordariomycetidae</taxon>
        <taxon>Sordariales</taxon>
        <taxon>Chaetomiaceae</taxon>
        <taxon>Staphylotrichum</taxon>
    </lineage>
</organism>
<dbReference type="Proteomes" id="UP001303889">
    <property type="component" value="Unassembled WGS sequence"/>
</dbReference>
<evidence type="ECO:0000313" key="3">
    <source>
        <dbReference type="Proteomes" id="UP001303889"/>
    </source>
</evidence>
<gene>
    <name evidence="2" type="ORF">C8A05DRAFT_14681</name>
</gene>
<proteinExistence type="predicted"/>
<feature type="region of interest" description="Disordered" evidence="1">
    <location>
        <begin position="62"/>
        <end position="135"/>
    </location>
</feature>
<comment type="caution">
    <text evidence="2">The sequence shown here is derived from an EMBL/GenBank/DDBJ whole genome shotgun (WGS) entry which is preliminary data.</text>
</comment>
<evidence type="ECO:0000256" key="1">
    <source>
        <dbReference type="SAM" id="MobiDB-lite"/>
    </source>
</evidence>
<reference evidence="2" key="2">
    <citation type="submission" date="2023-05" db="EMBL/GenBank/DDBJ databases">
        <authorList>
            <consortium name="Lawrence Berkeley National Laboratory"/>
            <person name="Steindorff A."/>
            <person name="Hensen N."/>
            <person name="Bonometti L."/>
            <person name="Westerberg I."/>
            <person name="Brannstrom I.O."/>
            <person name="Guillou S."/>
            <person name="Cros-Aarteil S."/>
            <person name="Calhoun S."/>
            <person name="Haridas S."/>
            <person name="Kuo A."/>
            <person name="Mondo S."/>
            <person name="Pangilinan J."/>
            <person name="Riley R."/>
            <person name="Labutti K."/>
            <person name="Andreopoulos B."/>
            <person name="Lipzen A."/>
            <person name="Chen C."/>
            <person name="Yanf M."/>
            <person name="Daum C."/>
            <person name="Ng V."/>
            <person name="Clum A."/>
            <person name="Ohm R."/>
            <person name="Martin F."/>
            <person name="Silar P."/>
            <person name="Natvig D."/>
            <person name="Lalanne C."/>
            <person name="Gautier V."/>
            <person name="Ament-Velasquez S.L."/>
            <person name="Kruys A."/>
            <person name="Hutchinson M.I."/>
            <person name="Powell A.J."/>
            <person name="Barry K."/>
            <person name="Miller A.N."/>
            <person name="Grigoriev I.V."/>
            <person name="Debuchy R."/>
            <person name="Gladieux P."/>
            <person name="Thoren M.H."/>
            <person name="Johannesson H."/>
        </authorList>
    </citation>
    <scope>NUCLEOTIDE SEQUENCE</scope>
    <source>
        <strain evidence="2">CBS 103.79</strain>
    </source>
</reference>
<accession>A0AAN6MN86</accession>